<dbReference type="InterPro" id="IPR001763">
    <property type="entry name" value="Rhodanese-like_dom"/>
</dbReference>
<dbReference type="Pfam" id="PF00581">
    <property type="entry name" value="Rhodanese"/>
    <property type="match status" value="1"/>
</dbReference>
<evidence type="ECO:0000259" key="1">
    <source>
        <dbReference type="PROSITE" id="PS50206"/>
    </source>
</evidence>
<dbReference type="PANTHER" id="PTHR43031">
    <property type="entry name" value="FAD-DEPENDENT OXIDOREDUCTASE"/>
    <property type="match status" value="1"/>
</dbReference>
<protein>
    <submittedName>
        <fullName evidence="2">Rhodanese-like domain-containing protein</fullName>
    </submittedName>
</protein>
<proteinExistence type="predicted"/>
<dbReference type="Gene3D" id="3.40.250.10">
    <property type="entry name" value="Rhodanese-like domain"/>
    <property type="match status" value="1"/>
</dbReference>
<name>A0ABT7QZ05_9BACT</name>
<dbReference type="PROSITE" id="PS50206">
    <property type="entry name" value="RHODANESE_3"/>
    <property type="match status" value="1"/>
</dbReference>
<dbReference type="RefSeq" id="WP_289413476.1">
    <property type="nucleotide sequence ID" value="NZ_JAQIBD010000002.1"/>
</dbReference>
<dbReference type="SMART" id="SM00450">
    <property type="entry name" value="RHOD"/>
    <property type="match status" value="1"/>
</dbReference>
<organism evidence="2 3">
    <name type="scientific">Sulfurovum zhangzhouensis</name>
    <dbReference type="NCBI Taxonomy" id="3019067"/>
    <lineage>
        <taxon>Bacteria</taxon>
        <taxon>Pseudomonadati</taxon>
        <taxon>Campylobacterota</taxon>
        <taxon>Epsilonproteobacteria</taxon>
        <taxon>Campylobacterales</taxon>
        <taxon>Sulfurovaceae</taxon>
        <taxon>Sulfurovum</taxon>
    </lineage>
</organism>
<keyword evidence="3" id="KW-1185">Reference proteome</keyword>
<dbReference type="CDD" id="cd00158">
    <property type="entry name" value="RHOD"/>
    <property type="match status" value="1"/>
</dbReference>
<dbReference type="SUPFAM" id="SSF52821">
    <property type="entry name" value="Rhodanese/Cell cycle control phosphatase"/>
    <property type="match status" value="1"/>
</dbReference>
<evidence type="ECO:0000313" key="3">
    <source>
        <dbReference type="Proteomes" id="UP001169069"/>
    </source>
</evidence>
<accession>A0ABT7QZ05</accession>
<evidence type="ECO:0000313" key="2">
    <source>
        <dbReference type="EMBL" id="MDM5271749.1"/>
    </source>
</evidence>
<dbReference type="EMBL" id="JAQIBD010000002">
    <property type="protein sequence ID" value="MDM5271749.1"/>
    <property type="molecule type" value="Genomic_DNA"/>
</dbReference>
<sequence>MKKIVILFVVGYITIFAETQVLNYDNYLSAFTYEERKAMKINSVELTVMLEEGKAQLIDIRFKEEYEAWHMPASINIPINELPKRLNELDKSKLIVTACPHKDRAIMARTYLKLKGYNTRYLVDGLIGLADFLRGDNALEFIQEYKKNNSSQK</sequence>
<dbReference type="Proteomes" id="UP001169069">
    <property type="component" value="Unassembled WGS sequence"/>
</dbReference>
<comment type="caution">
    <text evidence="2">The sequence shown here is derived from an EMBL/GenBank/DDBJ whole genome shotgun (WGS) entry which is preliminary data.</text>
</comment>
<dbReference type="PANTHER" id="PTHR43031:SF1">
    <property type="entry name" value="PYRIDINE NUCLEOTIDE-DISULPHIDE OXIDOREDUCTASE"/>
    <property type="match status" value="1"/>
</dbReference>
<feature type="domain" description="Rhodanese" evidence="1">
    <location>
        <begin position="51"/>
        <end position="138"/>
    </location>
</feature>
<reference evidence="2" key="1">
    <citation type="submission" date="2023-01" db="EMBL/GenBank/DDBJ databases">
        <title>Sulfurovum sp. zt1-1 genome assembly.</title>
        <authorList>
            <person name="Wang J."/>
        </authorList>
    </citation>
    <scope>NUCLEOTIDE SEQUENCE</scope>
    <source>
        <strain evidence="2">Zt1-1</strain>
    </source>
</reference>
<dbReference type="InterPro" id="IPR050229">
    <property type="entry name" value="GlpE_sulfurtransferase"/>
</dbReference>
<dbReference type="InterPro" id="IPR036873">
    <property type="entry name" value="Rhodanese-like_dom_sf"/>
</dbReference>
<gene>
    <name evidence="2" type="ORF">PGH07_06140</name>
</gene>